<name>A0A4Q7N1N2_9BACT</name>
<evidence type="ECO:0000313" key="2">
    <source>
        <dbReference type="Proteomes" id="UP000293874"/>
    </source>
</evidence>
<protein>
    <submittedName>
        <fullName evidence="1">Uncharacterized protein</fullName>
    </submittedName>
</protein>
<dbReference type="EMBL" id="SGXA01000001">
    <property type="protein sequence ID" value="RZS75273.1"/>
    <property type="molecule type" value="Genomic_DNA"/>
</dbReference>
<dbReference type="Proteomes" id="UP000293874">
    <property type="component" value="Unassembled WGS sequence"/>
</dbReference>
<proteinExistence type="predicted"/>
<accession>A0A4Q7N1N2</accession>
<organism evidence="1 2">
    <name type="scientific">Pseudobacter ginsenosidimutans</name>
    <dbReference type="NCBI Taxonomy" id="661488"/>
    <lineage>
        <taxon>Bacteria</taxon>
        <taxon>Pseudomonadati</taxon>
        <taxon>Bacteroidota</taxon>
        <taxon>Chitinophagia</taxon>
        <taxon>Chitinophagales</taxon>
        <taxon>Chitinophagaceae</taxon>
        <taxon>Pseudobacter</taxon>
    </lineage>
</organism>
<dbReference type="AlphaFoldDB" id="A0A4Q7N1N2"/>
<gene>
    <name evidence="1" type="ORF">EV199_1136</name>
</gene>
<keyword evidence="2" id="KW-1185">Reference proteome</keyword>
<evidence type="ECO:0000313" key="1">
    <source>
        <dbReference type="EMBL" id="RZS75273.1"/>
    </source>
</evidence>
<reference evidence="1 2" key="1">
    <citation type="submission" date="2019-02" db="EMBL/GenBank/DDBJ databases">
        <title>Genomic Encyclopedia of Type Strains, Phase IV (KMG-IV): sequencing the most valuable type-strain genomes for metagenomic binning, comparative biology and taxonomic classification.</title>
        <authorList>
            <person name="Goeker M."/>
        </authorList>
    </citation>
    <scope>NUCLEOTIDE SEQUENCE [LARGE SCALE GENOMIC DNA]</scope>
    <source>
        <strain evidence="1 2">DSM 18116</strain>
    </source>
</reference>
<sequence length="128" mass="14495">MKLKFFDPREAAKTLKATAHKNGKLGFSADAAKKMELAAGKGARIAFDEENPEDKTLYVIISSMAMEDTFKIIKAGEYFYLNARSLFEELELDYKNDNIVYDISEVLIDGRPIYKFTKRAGVKKVQLS</sequence>
<comment type="caution">
    <text evidence="1">The sequence shown here is derived from an EMBL/GenBank/DDBJ whole genome shotgun (WGS) entry which is preliminary data.</text>
</comment>